<name>A0A2S9V7U6_9ALTE</name>
<protein>
    <recommendedName>
        <fullName evidence="1">PilZ domain-containing protein</fullName>
    </recommendedName>
</protein>
<keyword evidence="3" id="KW-1185">Reference proteome</keyword>
<evidence type="ECO:0000313" key="2">
    <source>
        <dbReference type="EMBL" id="PRO72395.1"/>
    </source>
</evidence>
<reference evidence="3" key="1">
    <citation type="journal article" date="2020" name="Int. J. Syst. Evol. Microbiol.">
        <title>Alteromonas alba sp. nov., a marine bacterium isolated from the seawater of the West Pacific Ocean.</title>
        <authorList>
            <person name="Sun C."/>
            <person name="Wu Y.-H."/>
            <person name="Xamxidin M."/>
            <person name="Cheng H."/>
            <person name="Xu X.-W."/>
        </authorList>
    </citation>
    <scope>NUCLEOTIDE SEQUENCE [LARGE SCALE GENOMIC DNA]</scope>
    <source>
        <strain evidence="3">190</strain>
    </source>
</reference>
<dbReference type="EMBL" id="PVNP01000188">
    <property type="protein sequence ID" value="PRO72395.1"/>
    <property type="molecule type" value="Genomic_DNA"/>
</dbReference>
<dbReference type="Gene3D" id="2.40.10.220">
    <property type="entry name" value="predicted glycosyltransferase like domains"/>
    <property type="match status" value="1"/>
</dbReference>
<evidence type="ECO:0000313" key="3">
    <source>
        <dbReference type="Proteomes" id="UP000238949"/>
    </source>
</evidence>
<dbReference type="SUPFAM" id="SSF141371">
    <property type="entry name" value="PilZ domain-like"/>
    <property type="match status" value="1"/>
</dbReference>
<comment type="caution">
    <text evidence="2">The sequence shown here is derived from an EMBL/GenBank/DDBJ whole genome shotgun (WGS) entry which is preliminary data.</text>
</comment>
<evidence type="ECO:0000259" key="1">
    <source>
        <dbReference type="Pfam" id="PF07238"/>
    </source>
</evidence>
<accession>A0A2S9V7U6</accession>
<organism evidence="2 3">
    <name type="scientific">Alteromonas alba</name>
    <dbReference type="NCBI Taxonomy" id="2079529"/>
    <lineage>
        <taxon>Bacteria</taxon>
        <taxon>Pseudomonadati</taxon>
        <taxon>Pseudomonadota</taxon>
        <taxon>Gammaproteobacteria</taxon>
        <taxon>Alteromonadales</taxon>
        <taxon>Alteromonadaceae</taxon>
        <taxon>Alteromonas/Salinimonas group</taxon>
        <taxon>Alteromonas</taxon>
    </lineage>
</organism>
<dbReference type="InterPro" id="IPR009875">
    <property type="entry name" value="PilZ_domain"/>
</dbReference>
<dbReference type="AlphaFoldDB" id="A0A2S9V7U6"/>
<gene>
    <name evidence="2" type="ORF">C6Y40_17210</name>
</gene>
<dbReference type="Proteomes" id="UP000238949">
    <property type="component" value="Unassembled WGS sequence"/>
</dbReference>
<dbReference type="Pfam" id="PF07238">
    <property type="entry name" value="PilZ"/>
    <property type="match status" value="1"/>
</dbReference>
<sequence length="157" mass="17187">MHYTKTRVYSQCVSRGISSPMQQEKRHFQRVGIHLSGQLVTAQGDAFEVEVVDVSLLGLRIARLPAGVNLPASDKVGLNFKANEDSPPISLSGEIIRLEHAPDNRESSEAGLRIMHISVDDLGLLRRLLLLNSGQDDVDATELETLVDKITASMPSD</sequence>
<dbReference type="GO" id="GO:0035438">
    <property type="term" value="F:cyclic-di-GMP binding"/>
    <property type="evidence" value="ECO:0007669"/>
    <property type="project" value="InterPro"/>
</dbReference>
<proteinExistence type="predicted"/>
<feature type="domain" description="PilZ" evidence="1">
    <location>
        <begin position="24"/>
        <end position="129"/>
    </location>
</feature>